<dbReference type="InterPro" id="IPR011701">
    <property type="entry name" value="MFS"/>
</dbReference>
<feature type="transmembrane region" description="Helical" evidence="3">
    <location>
        <begin position="417"/>
        <end position="438"/>
    </location>
</feature>
<feature type="transmembrane region" description="Helical" evidence="3">
    <location>
        <begin position="66"/>
        <end position="86"/>
    </location>
</feature>
<evidence type="ECO:0000313" key="5">
    <source>
        <dbReference type="EMBL" id="KAK7453405.1"/>
    </source>
</evidence>
<dbReference type="InterPro" id="IPR036259">
    <property type="entry name" value="MFS_trans_sf"/>
</dbReference>
<organism evidence="5 6">
    <name type="scientific">Marasmiellus scandens</name>
    <dbReference type="NCBI Taxonomy" id="2682957"/>
    <lineage>
        <taxon>Eukaryota</taxon>
        <taxon>Fungi</taxon>
        <taxon>Dikarya</taxon>
        <taxon>Basidiomycota</taxon>
        <taxon>Agaricomycotina</taxon>
        <taxon>Agaricomycetes</taxon>
        <taxon>Agaricomycetidae</taxon>
        <taxon>Agaricales</taxon>
        <taxon>Marasmiineae</taxon>
        <taxon>Omphalotaceae</taxon>
        <taxon>Marasmiellus</taxon>
    </lineage>
</organism>
<dbReference type="Gene3D" id="1.20.1250.20">
    <property type="entry name" value="MFS general substrate transporter like domains"/>
    <property type="match status" value="2"/>
</dbReference>
<dbReference type="InterPro" id="IPR020846">
    <property type="entry name" value="MFS_dom"/>
</dbReference>
<evidence type="ECO:0000256" key="3">
    <source>
        <dbReference type="SAM" id="Phobius"/>
    </source>
</evidence>
<dbReference type="PROSITE" id="PS50850">
    <property type="entry name" value="MFS"/>
    <property type="match status" value="1"/>
</dbReference>
<feature type="transmembrane region" description="Helical" evidence="3">
    <location>
        <begin position="165"/>
        <end position="188"/>
    </location>
</feature>
<keyword evidence="3" id="KW-1133">Transmembrane helix</keyword>
<dbReference type="PANTHER" id="PTHR11360">
    <property type="entry name" value="MONOCARBOXYLATE TRANSPORTER"/>
    <property type="match status" value="1"/>
</dbReference>
<keyword evidence="3" id="KW-0472">Membrane</keyword>
<sequence length="477" mass="51282">MTNIEKGLQLPERLHARNDNGSHHYKRDSLSTTCSSTPFACDPLQKELVPNGLESGTEIYPQRKRYLTVFGAFLSLLCTFGQMNSFGTFQTWYSIHQLDGLPSSTISWIGSLQLWVFFFSGSAIGYLFDLYGPTVLMACGTVCFVLSAVLTSISTHYYHYILSQGILFGVGVGLLATALGIAAGGSSLGGVLYPLLLRSLFEHVGFGWTMRIIALISLVLCGIATIMVSSPEKSTGLKNVPGKDKDCSAFSRCLRVFGLNDSRFLLLILGSCLVALGLFIPIFYLSSFTHETLSISSSTSFLVIAALNAGGIFGRVAPAIVSDRLGHYNILAPSAFLSGLLVLTAWFIPASKAEELLMHLRTTGESSPTSSMHGTLVPVLIFAVLYGVSSGAFISLINPCVVKITDDIKTVGRRIGFFYTVISFPSLVGGPIAGALLSSEHGSYHGMILFSGITLVIGSFFIFAARLAVDPRIRAQV</sequence>
<feature type="transmembrane region" description="Helical" evidence="3">
    <location>
        <begin position="264"/>
        <end position="285"/>
    </location>
</feature>
<comment type="subcellular location">
    <subcellularLocation>
        <location evidence="1">Membrane</location>
        <topology evidence="1">Multi-pass membrane protein</topology>
    </subcellularLocation>
</comment>
<keyword evidence="3" id="KW-0812">Transmembrane</keyword>
<comment type="caution">
    <text evidence="5">The sequence shown here is derived from an EMBL/GenBank/DDBJ whole genome shotgun (WGS) entry which is preliminary data.</text>
</comment>
<proteinExistence type="inferred from homology"/>
<accession>A0ABR1JDA1</accession>
<evidence type="ECO:0000256" key="1">
    <source>
        <dbReference type="ARBA" id="ARBA00004141"/>
    </source>
</evidence>
<evidence type="ECO:0000313" key="6">
    <source>
        <dbReference type="Proteomes" id="UP001498398"/>
    </source>
</evidence>
<protein>
    <recommendedName>
        <fullName evidence="4">Major facilitator superfamily (MFS) profile domain-containing protein</fullName>
    </recommendedName>
</protein>
<evidence type="ECO:0000256" key="2">
    <source>
        <dbReference type="ARBA" id="ARBA00006727"/>
    </source>
</evidence>
<evidence type="ECO:0000259" key="4">
    <source>
        <dbReference type="PROSITE" id="PS50850"/>
    </source>
</evidence>
<name>A0ABR1JDA1_9AGAR</name>
<feature type="transmembrane region" description="Helical" evidence="3">
    <location>
        <begin position="208"/>
        <end position="228"/>
    </location>
</feature>
<feature type="transmembrane region" description="Helical" evidence="3">
    <location>
        <begin position="328"/>
        <end position="348"/>
    </location>
</feature>
<feature type="transmembrane region" description="Helical" evidence="3">
    <location>
        <begin position="376"/>
        <end position="397"/>
    </location>
</feature>
<feature type="transmembrane region" description="Helical" evidence="3">
    <location>
        <begin position="297"/>
        <end position="316"/>
    </location>
</feature>
<reference evidence="5 6" key="1">
    <citation type="submission" date="2024-01" db="EMBL/GenBank/DDBJ databases">
        <title>A draft genome for the cacao thread blight pathogen Marasmiellus scandens.</title>
        <authorList>
            <person name="Baruah I.K."/>
            <person name="Leung J."/>
            <person name="Bukari Y."/>
            <person name="Amoako-Attah I."/>
            <person name="Meinhardt L.W."/>
            <person name="Bailey B.A."/>
            <person name="Cohen S.P."/>
        </authorList>
    </citation>
    <scope>NUCLEOTIDE SEQUENCE [LARGE SCALE GENOMIC DNA]</scope>
    <source>
        <strain evidence="5 6">GH-19</strain>
    </source>
</reference>
<dbReference type="EMBL" id="JBANRG010000026">
    <property type="protein sequence ID" value="KAK7453405.1"/>
    <property type="molecule type" value="Genomic_DNA"/>
</dbReference>
<feature type="transmembrane region" description="Helical" evidence="3">
    <location>
        <begin position="444"/>
        <end position="469"/>
    </location>
</feature>
<keyword evidence="6" id="KW-1185">Reference proteome</keyword>
<dbReference type="Proteomes" id="UP001498398">
    <property type="component" value="Unassembled WGS sequence"/>
</dbReference>
<dbReference type="PANTHER" id="PTHR11360:SF177">
    <property type="entry name" value="RIBOFLAVIN TRANSPORTER MCH5"/>
    <property type="match status" value="1"/>
</dbReference>
<dbReference type="SUPFAM" id="SSF103473">
    <property type="entry name" value="MFS general substrate transporter"/>
    <property type="match status" value="1"/>
</dbReference>
<dbReference type="Pfam" id="PF07690">
    <property type="entry name" value="MFS_1"/>
    <property type="match status" value="1"/>
</dbReference>
<feature type="transmembrane region" description="Helical" evidence="3">
    <location>
        <begin position="134"/>
        <end position="153"/>
    </location>
</feature>
<gene>
    <name evidence="5" type="ORF">VKT23_011670</name>
</gene>
<comment type="similarity">
    <text evidence="2">Belongs to the major facilitator superfamily. Monocarboxylate porter (TC 2.A.1.13) family.</text>
</comment>
<dbReference type="InterPro" id="IPR050327">
    <property type="entry name" value="Proton-linked_MCT"/>
</dbReference>
<feature type="domain" description="Major facilitator superfamily (MFS) profile" evidence="4">
    <location>
        <begin position="263"/>
        <end position="477"/>
    </location>
</feature>